<feature type="signal peptide" evidence="1">
    <location>
        <begin position="1"/>
        <end position="24"/>
    </location>
</feature>
<gene>
    <name evidence="2" type="ORF">HNQ50_000600</name>
</gene>
<dbReference type="EMBL" id="JACHHN010000001">
    <property type="protein sequence ID" value="MBB5189890.1"/>
    <property type="molecule type" value="Genomic_DNA"/>
</dbReference>
<keyword evidence="1" id="KW-0732">Signal</keyword>
<dbReference type="Proteomes" id="UP000543030">
    <property type="component" value="Unassembled WGS sequence"/>
</dbReference>
<accession>A0A840RC05</accession>
<name>A0A840RC05_9NEIS</name>
<comment type="caution">
    <text evidence="2">The sequence shown here is derived from an EMBL/GenBank/DDBJ whole genome shotgun (WGS) entry which is preliminary data.</text>
</comment>
<protein>
    <submittedName>
        <fullName evidence="2">Uncharacterized protein</fullName>
    </submittedName>
</protein>
<dbReference type="Gene3D" id="2.40.160.10">
    <property type="entry name" value="Porin"/>
    <property type="match status" value="1"/>
</dbReference>
<dbReference type="AlphaFoldDB" id="A0A840RC05"/>
<proteinExistence type="predicted"/>
<organism evidence="2 3">
    <name type="scientific">Silvimonas terrae</name>
    <dbReference type="NCBI Taxonomy" id="300266"/>
    <lineage>
        <taxon>Bacteria</taxon>
        <taxon>Pseudomonadati</taxon>
        <taxon>Pseudomonadota</taxon>
        <taxon>Betaproteobacteria</taxon>
        <taxon>Neisseriales</taxon>
        <taxon>Chitinibacteraceae</taxon>
        <taxon>Silvimonas</taxon>
    </lineage>
</organism>
<reference evidence="2 3" key="1">
    <citation type="submission" date="2020-08" db="EMBL/GenBank/DDBJ databases">
        <title>Genomic Encyclopedia of Type Strains, Phase IV (KMG-IV): sequencing the most valuable type-strain genomes for metagenomic binning, comparative biology and taxonomic classification.</title>
        <authorList>
            <person name="Goeker M."/>
        </authorList>
    </citation>
    <scope>NUCLEOTIDE SEQUENCE [LARGE SCALE GENOMIC DNA]</scope>
    <source>
        <strain evidence="2 3">DSM 18233</strain>
    </source>
</reference>
<keyword evidence="3" id="KW-1185">Reference proteome</keyword>
<evidence type="ECO:0000313" key="3">
    <source>
        <dbReference type="Proteomes" id="UP000543030"/>
    </source>
</evidence>
<feature type="chain" id="PRO_5032428163" evidence="1">
    <location>
        <begin position="25"/>
        <end position="326"/>
    </location>
</feature>
<evidence type="ECO:0000256" key="1">
    <source>
        <dbReference type="SAM" id="SignalP"/>
    </source>
</evidence>
<evidence type="ECO:0000313" key="2">
    <source>
        <dbReference type="EMBL" id="MBB5189890.1"/>
    </source>
</evidence>
<dbReference type="RefSeq" id="WP_184097377.1">
    <property type="nucleotide sequence ID" value="NZ_JACHHN010000001.1"/>
</dbReference>
<dbReference type="InterPro" id="IPR023614">
    <property type="entry name" value="Porin_dom_sf"/>
</dbReference>
<sequence length="326" mass="36070">MRKSTCLKTLCLLATAFGAGTARADTLWLDAGLMSAPAQDDHSYAWSLVYSHPFTANWSASFSWINEGHVENHHRDGHSAQLWYNTDPFWHGLKLAAGVGPYRYFDTTTASTSDNYADNHGWGAIYSVAAIWQTPGSNWQYEMRYNHIAASSSIDTNSVTLGLGYSMAPDTLGAAGWRAGDGQQEITAYYGRTILNSFDSETGTAGGLEYRYSLSPWVKLSGAWLIENNNATVRHNGALAEIWLEPEFFNKRFTIGVGGGAYLLLDEKDNVVAGRDADPSRVSGVVTLTSSYRLDDRWRARVSWHRIVTSYSRDSDIILLGAGYQY</sequence>